<keyword evidence="3 7" id="KW-0812">Transmembrane</keyword>
<keyword evidence="2" id="KW-1003">Cell membrane</keyword>
<feature type="domain" description="Integral membrane bound transporter" evidence="8">
    <location>
        <begin position="387"/>
        <end position="513"/>
    </location>
</feature>
<gene>
    <name evidence="9" type="ORF">RHODO2019_01560</name>
</gene>
<dbReference type="PANTHER" id="PTHR30509">
    <property type="entry name" value="P-HYDROXYBENZOIC ACID EFFLUX PUMP SUBUNIT-RELATED"/>
    <property type="match status" value="1"/>
</dbReference>
<name>A0ABY6P0P5_9NOCA</name>
<feature type="transmembrane region" description="Helical" evidence="7">
    <location>
        <begin position="501"/>
        <end position="522"/>
    </location>
</feature>
<dbReference type="EMBL" id="CP110615">
    <property type="protein sequence ID" value="UZJ25215.1"/>
    <property type="molecule type" value="Genomic_DNA"/>
</dbReference>
<comment type="similarity">
    <text evidence="6">Belongs to the YccS/YhfK family.</text>
</comment>
<sequence length="713" mass="74496">MRTRPSLLRRAVRSLAAEDPGQVRLTSAATTTLTLVLALAVLILLTRTLGQPITVALLGTVVAMFSAVAVQDRTHRARVVSTALTPLPAIASAGLAAVLHPYGVVADLGFVAVLFTATWVRRYGPRGNALGQVAFTAYFFVLFLRASTSQLPALAASVLVGVAVALVVRVVLLPERPRTELRRLTRALRAVCASAVGVAVAGSRSASAAGTVLDDAPLRRQLTRLGDTALMIEDWLDRHDAARHLSVDGRELSLRVLDGQLATEQLVATLAALPPGTTWPPELDTVLAALDTVLRDEPGEEQLRGLLVTVGAAAHDVDVTTPTGRAVFTAARAVRAHASIHRVSEQVVAAAEREDPAPVEGTDTVDAPPGLHPATRAAVQVAVATALATGLGELISPNRWYWAVLAAFVVFNGTTSRGQILSRASQRVLGTLGGVVAGVLLAAVVGRNAPLQLGLIVVCVFAAFYLVRVSSALMVFFITVLLAMLYGLLGTFSVQVLELRIYETAAGAAVGIAAAFLVLPTGTRSTVDGKLRACLDSLDDLVRDSVAAVGSGGGEVDLVTASRDLDDTLVALDLAAEPLAHGVLQRVRTSTRLWLRVVRAADGYARSLARAGHAAAAVPAPTVEVAEALAAAATRVHEHVGALRARLDSDHPAPVHPAEPALVAVLELDGRGVHDPEVRPLRAAVYALARIDRALLDLLEVAEEPVGAARLTG</sequence>
<evidence type="ECO:0000313" key="9">
    <source>
        <dbReference type="EMBL" id="UZJ25215.1"/>
    </source>
</evidence>
<reference evidence="9" key="1">
    <citation type="submission" date="2022-10" db="EMBL/GenBank/DDBJ databases">
        <title>Rhodococcus sp.75.</title>
        <authorList>
            <person name="Sun M."/>
        </authorList>
    </citation>
    <scope>NUCLEOTIDE SEQUENCE</scope>
    <source>
        <strain evidence="9">75</strain>
    </source>
</reference>
<accession>A0ABY6P0P5</accession>
<comment type="subcellular location">
    <subcellularLocation>
        <location evidence="1">Cell membrane</location>
        <topology evidence="1">Multi-pass membrane protein</topology>
    </subcellularLocation>
</comment>
<keyword evidence="10" id="KW-1185">Reference proteome</keyword>
<proteinExistence type="inferred from homology"/>
<feature type="transmembrane region" description="Helical" evidence="7">
    <location>
        <begin position="21"/>
        <end position="45"/>
    </location>
</feature>
<dbReference type="RefSeq" id="WP_265383321.1">
    <property type="nucleotide sequence ID" value="NZ_CP110615.1"/>
</dbReference>
<keyword evidence="4 7" id="KW-1133">Transmembrane helix</keyword>
<protein>
    <submittedName>
        <fullName evidence="9">FUSC family protein</fullName>
    </submittedName>
</protein>
<feature type="transmembrane region" description="Helical" evidence="7">
    <location>
        <begin position="428"/>
        <end position="445"/>
    </location>
</feature>
<evidence type="ECO:0000259" key="8">
    <source>
        <dbReference type="Pfam" id="PF13515"/>
    </source>
</evidence>
<feature type="transmembrane region" description="Helical" evidence="7">
    <location>
        <begin position="153"/>
        <end position="172"/>
    </location>
</feature>
<feature type="transmembrane region" description="Helical" evidence="7">
    <location>
        <begin position="51"/>
        <end position="70"/>
    </location>
</feature>
<keyword evidence="5 7" id="KW-0472">Membrane</keyword>
<dbReference type="Pfam" id="PF13515">
    <property type="entry name" value="FUSC_2"/>
    <property type="match status" value="1"/>
</dbReference>
<evidence type="ECO:0000256" key="5">
    <source>
        <dbReference type="ARBA" id="ARBA00023136"/>
    </source>
</evidence>
<evidence type="ECO:0000256" key="3">
    <source>
        <dbReference type="ARBA" id="ARBA00022692"/>
    </source>
</evidence>
<organism evidence="9 10">
    <name type="scientific">Rhodococcus antarcticus</name>
    <dbReference type="NCBI Taxonomy" id="2987751"/>
    <lineage>
        <taxon>Bacteria</taxon>
        <taxon>Bacillati</taxon>
        <taxon>Actinomycetota</taxon>
        <taxon>Actinomycetes</taxon>
        <taxon>Mycobacteriales</taxon>
        <taxon>Nocardiaceae</taxon>
        <taxon>Rhodococcus</taxon>
    </lineage>
</organism>
<dbReference type="PANTHER" id="PTHR30509:SF9">
    <property type="entry name" value="MULTIDRUG RESISTANCE PROTEIN MDTO"/>
    <property type="match status" value="1"/>
</dbReference>
<feature type="transmembrane region" description="Helical" evidence="7">
    <location>
        <begin position="102"/>
        <end position="120"/>
    </location>
</feature>
<feature type="transmembrane region" description="Helical" evidence="7">
    <location>
        <begin position="451"/>
        <end position="467"/>
    </location>
</feature>
<dbReference type="InterPro" id="IPR049453">
    <property type="entry name" value="Memb_transporter_dom"/>
</dbReference>
<evidence type="ECO:0000256" key="7">
    <source>
        <dbReference type="SAM" id="Phobius"/>
    </source>
</evidence>
<dbReference type="Proteomes" id="UP001164965">
    <property type="component" value="Chromosome"/>
</dbReference>
<feature type="transmembrane region" description="Helical" evidence="7">
    <location>
        <begin position="127"/>
        <end position="147"/>
    </location>
</feature>
<feature type="transmembrane region" description="Helical" evidence="7">
    <location>
        <begin position="77"/>
        <end position="96"/>
    </location>
</feature>
<evidence type="ECO:0000256" key="4">
    <source>
        <dbReference type="ARBA" id="ARBA00022989"/>
    </source>
</evidence>
<evidence type="ECO:0000256" key="6">
    <source>
        <dbReference type="ARBA" id="ARBA00043993"/>
    </source>
</evidence>
<evidence type="ECO:0000313" key="10">
    <source>
        <dbReference type="Proteomes" id="UP001164965"/>
    </source>
</evidence>
<feature type="transmembrane region" description="Helical" evidence="7">
    <location>
        <begin position="474"/>
        <end position="495"/>
    </location>
</feature>
<evidence type="ECO:0000256" key="2">
    <source>
        <dbReference type="ARBA" id="ARBA00022475"/>
    </source>
</evidence>
<evidence type="ECO:0000256" key="1">
    <source>
        <dbReference type="ARBA" id="ARBA00004651"/>
    </source>
</evidence>